<dbReference type="Pfam" id="PF14093">
    <property type="entry name" value="DUF4271"/>
    <property type="match status" value="1"/>
</dbReference>
<keyword evidence="1" id="KW-0472">Membrane</keyword>
<protein>
    <submittedName>
        <fullName evidence="3">DUF4271 domain-containing protein</fullName>
    </submittedName>
</protein>
<evidence type="ECO:0000313" key="3">
    <source>
        <dbReference type="EMBL" id="WOK05956.1"/>
    </source>
</evidence>
<dbReference type="EMBL" id="CP136051">
    <property type="protein sequence ID" value="WOK05956.1"/>
    <property type="molecule type" value="Genomic_DNA"/>
</dbReference>
<organism evidence="3 4">
    <name type="scientific">Imperialibacter roseus</name>
    <dbReference type="NCBI Taxonomy" id="1324217"/>
    <lineage>
        <taxon>Bacteria</taxon>
        <taxon>Pseudomonadati</taxon>
        <taxon>Bacteroidota</taxon>
        <taxon>Cytophagia</taxon>
        <taxon>Cytophagales</taxon>
        <taxon>Flammeovirgaceae</taxon>
        <taxon>Imperialibacter</taxon>
    </lineage>
</organism>
<reference evidence="3 4" key="1">
    <citation type="journal article" date="2023" name="Microbiol. Resour. Announc.">
        <title>Complete Genome Sequence of Imperialibacter roseus strain P4T.</title>
        <authorList>
            <person name="Tizabi D.R."/>
            <person name="Bachvaroff T."/>
            <person name="Hill R.T."/>
        </authorList>
    </citation>
    <scope>NUCLEOTIDE SEQUENCE [LARGE SCALE GENOMIC DNA]</scope>
    <source>
        <strain evidence="3 4">P4T</strain>
    </source>
</reference>
<evidence type="ECO:0000256" key="1">
    <source>
        <dbReference type="SAM" id="Phobius"/>
    </source>
</evidence>
<feature type="chain" id="PRO_5045584661" evidence="2">
    <location>
        <begin position="22"/>
        <end position="372"/>
    </location>
</feature>
<sequence>MSKYHCLLLLLCFFGLSKASAQESGATRRILEERWFYSTESNSFEPSFKATLPDPALVGFYIQLNGDYLHFLRICAPIGTAVWVDTQLILGETQEDCFQLDLGEWRSKFARDSVFVVLHKDTGLLSSADITAIAHGESSGTNDKVILPVKRSIDKRDHFILLFTIAFLVTTGFFRLQFSRIFRSFIDLNRVLSFRVRDEMVSGFRLLSTPSITIHMLVSMLAAFFLTIGQSYLSTEAAIAPTLSNYISEWVVYALLIMAFLLSKRFLIQIFGEIFQMRGAIYLQVFEYLRTIFILLSIALFVYVLFFYLFGTASQWLISNMAGFAIAFLISVMLLMFYKLAFETRYQKLHLFSYLCATEILPAILLIKWMFF</sequence>
<feature type="transmembrane region" description="Helical" evidence="1">
    <location>
        <begin position="316"/>
        <end position="337"/>
    </location>
</feature>
<feature type="transmembrane region" description="Helical" evidence="1">
    <location>
        <begin position="250"/>
        <end position="267"/>
    </location>
</feature>
<proteinExistence type="predicted"/>
<keyword evidence="2" id="KW-0732">Signal</keyword>
<name>A0ABZ0IML9_9BACT</name>
<feature type="transmembrane region" description="Helical" evidence="1">
    <location>
        <begin position="158"/>
        <end position="176"/>
    </location>
</feature>
<keyword evidence="1" id="KW-0812">Transmembrane</keyword>
<keyword evidence="1" id="KW-1133">Transmembrane helix</keyword>
<feature type="signal peptide" evidence="2">
    <location>
        <begin position="1"/>
        <end position="21"/>
    </location>
</feature>
<feature type="transmembrane region" description="Helical" evidence="1">
    <location>
        <begin position="288"/>
        <end position="310"/>
    </location>
</feature>
<dbReference type="RefSeq" id="WP_317488698.1">
    <property type="nucleotide sequence ID" value="NZ_CP136051.1"/>
</dbReference>
<evidence type="ECO:0000313" key="4">
    <source>
        <dbReference type="Proteomes" id="UP001302349"/>
    </source>
</evidence>
<dbReference type="Proteomes" id="UP001302349">
    <property type="component" value="Chromosome"/>
</dbReference>
<accession>A0ABZ0IML9</accession>
<keyword evidence="4" id="KW-1185">Reference proteome</keyword>
<gene>
    <name evidence="3" type="ORF">RT717_23040</name>
</gene>
<feature type="transmembrane region" description="Helical" evidence="1">
    <location>
        <begin position="349"/>
        <end position="371"/>
    </location>
</feature>
<evidence type="ECO:0000256" key="2">
    <source>
        <dbReference type="SAM" id="SignalP"/>
    </source>
</evidence>
<dbReference type="InterPro" id="IPR025367">
    <property type="entry name" value="DUF4271"/>
</dbReference>
<feature type="transmembrane region" description="Helical" evidence="1">
    <location>
        <begin position="212"/>
        <end position="230"/>
    </location>
</feature>